<evidence type="ECO:0000313" key="12">
    <source>
        <dbReference type="EMBL" id="PWB07876.1"/>
    </source>
</evidence>
<keyword evidence="5 10" id="KW-0479">Metal-binding</keyword>
<keyword evidence="6 10" id="KW-0274">FAD</keyword>
<dbReference type="AlphaFoldDB" id="A0A2V1IZA9"/>
<name>A0A2V1IZA9_9BACT</name>
<keyword evidence="4 10" id="KW-0808">Transferase</keyword>
<protein>
    <recommendedName>
        <fullName evidence="2 10">FAD:protein FMN transferase</fullName>
        <ecNumber evidence="1 10">2.7.1.180</ecNumber>
    </recommendedName>
    <alternativeName>
        <fullName evidence="8 10">Flavin transferase</fullName>
    </alternativeName>
</protein>
<comment type="catalytic activity">
    <reaction evidence="9 10">
        <text>L-threonyl-[protein] + FAD = FMN-L-threonyl-[protein] + AMP + H(+)</text>
        <dbReference type="Rhea" id="RHEA:36847"/>
        <dbReference type="Rhea" id="RHEA-COMP:11060"/>
        <dbReference type="Rhea" id="RHEA-COMP:11061"/>
        <dbReference type="ChEBI" id="CHEBI:15378"/>
        <dbReference type="ChEBI" id="CHEBI:30013"/>
        <dbReference type="ChEBI" id="CHEBI:57692"/>
        <dbReference type="ChEBI" id="CHEBI:74257"/>
        <dbReference type="ChEBI" id="CHEBI:456215"/>
        <dbReference type="EC" id="2.7.1.180"/>
    </reaction>
</comment>
<evidence type="ECO:0000256" key="9">
    <source>
        <dbReference type="ARBA" id="ARBA00048540"/>
    </source>
</evidence>
<comment type="cofactor">
    <cofactor evidence="11">
        <name>Mg(2+)</name>
        <dbReference type="ChEBI" id="CHEBI:18420"/>
    </cofactor>
    <cofactor evidence="11">
        <name>Mn(2+)</name>
        <dbReference type="ChEBI" id="CHEBI:29035"/>
    </cofactor>
    <text evidence="11">Magnesium. Can also use manganese.</text>
</comment>
<dbReference type="Pfam" id="PF02424">
    <property type="entry name" value="ApbE"/>
    <property type="match status" value="1"/>
</dbReference>
<comment type="similarity">
    <text evidence="10">Belongs to the ApbE family.</text>
</comment>
<evidence type="ECO:0000256" key="5">
    <source>
        <dbReference type="ARBA" id="ARBA00022723"/>
    </source>
</evidence>
<comment type="caution">
    <text evidence="12">The sequence shown here is derived from an EMBL/GenBank/DDBJ whole genome shotgun (WGS) entry which is preliminary data.</text>
</comment>
<dbReference type="GeneID" id="93424065"/>
<dbReference type="PANTHER" id="PTHR30040">
    <property type="entry name" value="THIAMINE BIOSYNTHESIS LIPOPROTEIN APBE"/>
    <property type="match status" value="1"/>
</dbReference>
<dbReference type="Proteomes" id="UP000244925">
    <property type="component" value="Unassembled WGS sequence"/>
</dbReference>
<reference evidence="13" key="1">
    <citation type="submission" date="2018-02" db="EMBL/GenBank/DDBJ databases">
        <authorList>
            <person name="Clavel T."/>
            <person name="Strowig T."/>
        </authorList>
    </citation>
    <scope>NUCLEOTIDE SEQUENCE [LARGE SCALE GENOMIC DNA]</scope>
    <source>
        <strain evidence="13">DSM 100764</strain>
    </source>
</reference>
<feature type="binding site" evidence="11">
    <location>
        <position position="289"/>
    </location>
    <ligand>
        <name>Mg(2+)</name>
        <dbReference type="ChEBI" id="CHEBI:18420"/>
    </ligand>
</feature>
<evidence type="ECO:0000256" key="7">
    <source>
        <dbReference type="ARBA" id="ARBA00022842"/>
    </source>
</evidence>
<feature type="binding site" evidence="11">
    <location>
        <position position="167"/>
    </location>
    <ligand>
        <name>Mg(2+)</name>
        <dbReference type="ChEBI" id="CHEBI:18420"/>
    </ligand>
</feature>
<evidence type="ECO:0000256" key="10">
    <source>
        <dbReference type="PIRNR" id="PIRNR006268"/>
    </source>
</evidence>
<dbReference type="SUPFAM" id="SSF143631">
    <property type="entry name" value="ApbE-like"/>
    <property type="match status" value="1"/>
</dbReference>
<organism evidence="12 13">
    <name type="scientific">Paramuribaculum intestinale</name>
    <dbReference type="NCBI Taxonomy" id="2094151"/>
    <lineage>
        <taxon>Bacteria</taxon>
        <taxon>Pseudomonadati</taxon>
        <taxon>Bacteroidota</taxon>
        <taxon>Bacteroidia</taxon>
        <taxon>Bacteroidales</taxon>
        <taxon>Muribaculaceae</taxon>
        <taxon>Paramuribaculum</taxon>
    </lineage>
</organism>
<keyword evidence="3 10" id="KW-0285">Flavoprotein</keyword>
<dbReference type="RefSeq" id="WP_107035793.1">
    <property type="nucleotide sequence ID" value="NZ_CAONGC010000031.1"/>
</dbReference>
<dbReference type="GO" id="GO:0046872">
    <property type="term" value="F:metal ion binding"/>
    <property type="evidence" value="ECO:0007669"/>
    <property type="project" value="UniProtKB-UniRule"/>
</dbReference>
<dbReference type="EC" id="2.7.1.180" evidence="1 10"/>
<sequence>MKHFSLSALIITITAGLTVCTGSCDSRRWRSTQGCVWSTTYHVTYRGKNDLSDSILATMSRVEKSLSPFDKGSVISLINRNESDRCDSLVAIVTAASRRVWSASGGKFDPTVAPAVNLWGFGYETACGEPTDDAIDSVRAIVGMDRCMVADGRMIKKDSRTQFNFSAITKGLGCDEVAAMMRRNGVDDFMVEIGGEITLGGSNPAREKWHIMIDMPTESTADETRSGLTTIAVTGCGIATSGNYRNYRDTPGGRIGHTIDPLTCRPVKSTTISATVIAPDAMTADALATACMAMEAKAAMAMIEREHDAEAMIVTADSTAANGMKIMSSKGFPL</sequence>
<dbReference type="GO" id="GO:0016740">
    <property type="term" value="F:transferase activity"/>
    <property type="evidence" value="ECO:0007669"/>
    <property type="project" value="UniProtKB-UniRule"/>
</dbReference>
<accession>A0A2V1IZA9</accession>
<keyword evidence="13" id="KW-1185">Reference proteome</keyword>
<evidence type="ECO:0000256" key="6">
    <source>
        <dbReference type="ARBA" id="ARBA00022827"/>
    </source>
</evidence>
<evidence type="ECO:0000256" key="1">
    <source>
        <dbReference type="ARBA" id="ARBA00011955"/>
    </source>
</evidence>
<gene>
    <name evidence="12" type="ORF">C5O25_05810</name>
</gene>
<dbReference type="InterPro" id="IPR003374">
    <property type="entry name" value="ApbE-like_sf"/>
</dbReference>
<evidence type="ECO:0000256" key="11">
    <source>
        <dbReference type="PIRSR" id="PIRSR006268-2"/>
    </source>
</evidence>
<dbReference type="InterPro" id="IPR024932">
    <property type="entry name" value="ApbE"/>
</dbReference>
<dbReference type="PANTHER" id="PTHR30040:SF2">
    <property type="entry name" value="FAD:PROTEIN FMN TRANSFERASE"/>
    <property type="match status" value="1"/>
</dbReference>
<evidence type="ECO:0000256" key="8">
    <source>
        <dbReference type="ARBA" id="ARBA00031306"/>
    </source>
</evidence>
<evidence type="ECO:0000313" key="13">
    <source>
        <dbReference type="Proteomes" id="UP000244925"/>
    </source>
</evidence>
<evidence type="ECO:0000256" key="3">
    <source>
        <dbReference type="ARBA" id="ARBA00022630"/>
    </source>
</evidence>
<evidence type="ECO:0000256" key="4">
    <source>
        <dbReference type="ARBA" id="ARBA00022679"/>
    </source>
</evidence>
<keyword evidence="7 10" id="KW-0460">Magnesium</keyword>
<dbReference type="PIRSF" id="PIRSF006268">
    <property type="entry name" value="ApbE"/>
    <property type="match status" value="1"/>
</dbReference>
<proteinExistence type="inferred from homology"/>
<feature type="binding site" evidence="11">
    <location>
        <position position="285"/>
    </location>
    <ligand>
        <name>Mg(2+)</name>
        <dbReference type="ChEBI" id="CHEBI:18420"/>
    </ligand>
</feature>
<dbReference type="Gene3D" id="3.10.520.10">
    <property type="entry name" value="ApbE-like domains"/>
    <property type="match status" value="1"/>
</dbReference>
<evidence type="ECO:0000256" key="2">
    <source>
        <dbReference type="ARBA" id="ARBA00016337"/>
    </source>
</evidence>
<dbReference type="EMBL" id="PUBV01000009">
    <property type="protein sequence ID" value="PWB07876.1"/>
    <property type="molecule type" value="Genomic_DNA"/>
</dbReference>